<keyword evidence="2" id="KW-0689">Ribosomal protein</keyword>
<proteinExistence type="inferred from homology"/>
<dbReference type="PANTHER" id="PTHR47546:SF3">
    <property type="entry name" value="30S RIBOSOMAL PROTEIN S15, CHLOROPLASTIC"/>
    <property type="match status" value="1"/>
</dbReference>
<organism evidence="7 8">
    <name type="scientific">Vicia faba</name>
    <name type="common">Broad bean</name>
    <name type="synonym">Faba vulgaris</name>
    <dbReference type="NCBI Taxonomy" id="3906"/>
    <lineage>
        <taxon>Eukaryota</taxon>
        <taxon>Viridiplantae</taxon>
        <taxon>Streptophyta</taxon>
        <taxon>Embryophyta</taxon>
        <taxon>Tracheophyta</taxon>
        <taxon>Spermatophyta</taxon>
        <taxon>Magnoliopsida</taxon>
        <taxon>eudicotyledons</taxon>
        <taxon>Gunneridae</taxon>
        <taxon>Pentapetalae</taxon>
        <taxon>rosids</taxon>
        <taxon>fabids</taxon>
        <taxon>Fabales</taxon>
        <taxon>Fabaceae</taxon>
        <taxon>Papilionoideae</taxon>
        <taxon>50 kb inversion clade</taxon>
        <taxon>NPAAA clade</taxon>
        <taxon>Hologalegina</taxon>
        <taxon>IRL clade</taxon>
        <taxon>Fabeae</taxon>
        <taxon>Vicia</taxon>
    </lineage>
</organism>
<feature type="compositionally biased region" description="Polar residues" evidence="6">
    <location>
        <begin position="21"/>
        <end position="32"/>
    </location>
</feature>
<dbReference type="NCBIfam" id="TIGR00952">
    <property type="entry name" value="S15_bact"/>
    <property type="match status" value="1"/>
</dbReference>
<gene>
    <name evidence="7" type="ORF">VFH_II269040</name>
</gene>
<dbReference type="CDD" id="cd00353">
    <property type="entry name" value="Ribosomal_S15p_S13e"/>
    <property type="match status" value="1"/>
</dbReference>
<dbReference type="InterPro" id="IPR009068">
    <property type="entry name" value="uS15_NS1_RNA-bd_sf"/>
</dbReference>
<evidence type="ECO:0000256" key="6">
    <source>
        <dbReference type="SAM" id="MobiDB-lite"/>
    </source>
</evidence>
<evidence type="ECO:0000313" key="8">
    <source>
        <dbReference type="Proteomes" id="UP001157006"/>
    </source>
</evidence>
<evidence type="ECO:0000256" key="5">
    <source>
        <dbReference type="ARBA" id="ARBA00035484"/>
    </source>
</evidence>
<dbReference type="InterPro" id="IPR000589">
    <property type="entry name" value="Ribosomal_uS15"/>
</dbReference>
<dbReference type="GO" id="GO:1990904">
    <property type="term" value="C:ribonucleoprotein complex"/>
    <property type="evidence" value="ECO:0007669"/>
    <property type="project" value="UniProtKB-KW"/>
</dbReference>
<feature type="compositionally biased region" description="Gly residues" evidence="6">
    <location>
        <begin position="33"/>
        <end position="42"/>
    </location>
</feature>
<dbReference type="EMBL" id="OX451737">
    <property type="protein sequence ID" value="CAI8601366.1"/>
    <property type="molecule type" value="Genomic_DNA"/>
</dbReference>
<evidence type="ECO:0000256" key="4">
    <source>
        <dbReference type="ARBA" id="ARBA00035250"/>
    </source>
</evidence>
<dbReference type="SMART" id="SM01387">
    <property type="entry name" value="Ribosomal_S15"/>
    <property type="match status" value="1"/>
</dbReference>
<sequence length="420" mass="46754">MALLLRLKTTRLKTHTLTNSPSLHHLFSTSNAGGDGGDGGNHGNRPSSDAFAALRDLRSTLKRQPSSNNPSPLSSLNSQQSESIMSKIQSFRSPTEDPSTQKKQISFQEMYINIRNRSGDSGENSGSERRGGAMPIEVIRGSLMQLKGTNPTPSPSWRPSPSSSFGGTSTMPDLIFGKEIRERLAKGNDASVSLKNFGSVRLMRPDELGEKLKKLRPPVKGKEWFSIAELNERLKKVMKEMDEIKANSSSSEKGVYNILKDSVNHIRAKDAEKPKIASLQRVNFLSVMGGTPSFMTKPPKEHLVEKYFHPDNMSSAEKLKIELTKVRDEFKMSESDCGSARVQVATLTTKIKHLSSVLHKKDVHSRKGLIAMVQKRKKLLKYLRRTDWDSYCFVISKLGLRDNPEHTYKARTGKSGDVAN</sequence>
<feature type="compositionally biased region" description="Low complexity" evidence="6">
    <location>
        <begin position="64"/>
        <end position="81"/>
    </location>
</feature>
<comment type="similarity">
    <text evidence="1">Belongs to the universal ribosomal protein uS15 family.</text>
</comment>
<keyword evidence="3" id="KW-0687">Ribonucleoprotein</keyword>
<feature type="compositionally biased region" description="Polar residues" evidence="6">
    <location>
        <begin position="82"/>
        <end position="103"/>
    </location>
</feature>
<dbReference type="GO" id="GO:0003735">
    <property type="term" value="F:structural constituent of ribosome"/>
    <property type="evidence" value="ECO:0007669"/>
    <property type="project" value="InterPro"/>
</dbReference>
<evidence type="ECO:0000256" key="2">
    <source>
        <dbReference type="ARBA" id="ARBA00022980"/>
    </source>
</evidence>
<dbReference type="PANTHER" id="PTHR47546">
    <property type="entry name" value="S15/NS1, RNA-BINDING PROTEIN"/>
    <property type="match status" value="1"/>
</dbReference>
<dbReference type="GO" id="GO:0005737">
    <property type="term" value="C:cytoplasm"/>
    <property type="evidence" value="ECO:0007669"/>
    <property type="project" value="UniProtKB-ARBA"/>
</dbReference>
<dbReference type="Gene3D" id="6.10.250.3130">
    <property type="match status" value="1"/>
</dbReference>
<dbReference type="GO" id="GO:0006412">
    <property type="term" value="P:translation"/>
    <property type="evidence" value="ECO:0007669"/>
    <property type="project" value="InterPro"/>
</dbReference>
<feature type="region of interest" description="Disordered" evidence="6">
    <location>
        <begin position="62"/>
        <end position="103"/>
    </location>
</feature>
<dbReference type="HAMAP" id="MF_01343_B">
    <property type="entry name" value="Ribosomal_uS15_B"/>
    <property type="match status" value="1"/>
</dbReference>
<protein>
    <recommendedName>
        <fullName evidence="4">Small ribosomal subunit protein uS15c</fullName>
    </recommendedName>
    <alternativeName>
        <fullName evidence="5">30S ribosomal protein S15, chloroplastic</fullName>
    </alternativeName>
</protein>
<dbReference type="InterPro" id="IPR005290">
    <property type="entry name" value="Ribosomal_uS15_bac-type"/>
</dbReference>
<feature type="region of interest" description="Disordered" evidence="6">
    <location>
        <begin position="147"/>
        <end position="169"/>
    </location>
</feature>
<dbReference type="SUPFAM" id="SSF47060">
    <property type="entry name" value="S15/NS1 RNA-binding domain"/>
    <property type="match status" value="1"/>
</dbReference>
<evidence type="ECO:0000256" key="1">
    <source>
        <dbReference type="ARBA" id="ARBA00008434"/>
    </source>
</evidence>
<dbReference type="Proteomes" id="UP001157006">
    <property type="component" value="Chromosome 2"/>
</dbReference>
<feature type="region of interest" description="Disordered" evidence="6">
    <location>
        <begin position="21"/>
        <end position="49"/>
    </location>
</feature>
<keyword evidence="8" id="KW-1185">Reference proteome</keyword>
<evidence type="ECO:0000313" key="7">
    <source>
        <dbReference type="EMBL" id="CAI8601366.1"/>
    </source>
</evidence>
<dbReference type="GO" id="GO:0005840">
    <property type="term" value="C:ribosome"/>
    <property type="evidence" value="ECO:0007669"/>
    <property type="project" value="UniProtKB-KW"/>
</dbReference>
<reference evidence="7 8" key="1">
    <citation type="submission" date="2023-01" db="EMBL/GenBank/DDBJ databases">
        <authorList>
            <person name="Kreplak J."/>
        </authorList>
    </citation>
    <scope>NUCLEOTIDE SEQUENCE [LARGE SCALE GENOMIC DNA]</scope>
</reference>
<evidence type="ECO:0000256" key="3">
    <source>
        <dbReference type="ARBA" id="ARBA00023274"/>
    </source>
</evidence>
<feature type="compositionally biased region" description="Low complexity" evidence="6">
    <location>
        <begin position="159"/>
        <end position="169"/>
    </location>
</feature>
<dbReference type="Gene3D" id="1.10.287.10">
    <property type="entry name" value="S15/NS1, RNA-binding"/>
    <property type="match status" value="1"/>
</dbReference>
<dbReference type="AlphaFoldDB" id="A0AAV0ZU04"/>
<name>A0AAV0ZU04_VICFA</name>
<accession>A0AAV0ZU04</accession>
<dbReference type="Pfam" id="PF00312">
    <property type="entry name" value="Ribosomal_S15"/>
    <property type="match status" value="1"/>
</dbReference>